<evidence type="ECO:0000313" key="1">
    <source>
        <dbReference type="EMBL" id="CAB4927800.1"/>
    </source>
</evidence>
<sequence length="40" mass="3967">MLPVCLVLSAVMVVAFVAGGVLAGDEIPSLTVAPALVVLM</sequence>
<dbReference type="AlphaFoldDB" id="A0A6J7IAQ6"/>
<dbReference type="EMBL" id="CAFBMK010000143">
    <property type="protein sequence ID" value="CAB4927800.1"/>
    <property type="molecule type" value="Genomic_DNA"/>
</dbReference>
<reference evidence="1" key="1">
    <citation type="submission" date="2020-05" db="EMBL/GenBank/DDBJ databases">
        <authorList>
            <person name="Chiriac C."/>
            <person name="Salcher M."/>
            <person name="Ghai R."/>
            <person name="Kavagutti S V."/>
        </authorList>
    </citation>
    <scope>NUCLEOTIDE SEQUENCE</scope>
</reference>
<name>A0A6J7IAQ6_9ZZZZ</name>
<gene>
    <name evidence="1" type="ORF">UFOPK3564_02198</name>
</gene>
<organism evidence="1">
    <name type="scientific">freshwater metagenome</name>
    <dbReference type="NCBI Taxonomy" id="449393"/>
    <lineage>
        <taxon>unclassified sequences</taxon>
        <taxon>metagenomes</taxon>
        <taxon>ecological metagenomes</taxon>
    </lineage>
</organism>
<proteinExistence type="predicted"/>
<protein>
    <submittedName>
        <fullName evidence="1">Unannotated protein</fullName>
    </submittedName>
</protein>
<accession>A0A6J7IAQ6</accession>